<evidence type="ECO:0000313" key="3">
    <source>
        <dbReference type="EMBL" id="CZY22086.1"/>
    </source>
</evidence>
<dbReference type="Pfam" id="PF17762">
    <property type="entry name" value="HTH_ParB"/>
    <property type="match status" value="1"/>
</dbReference>
<dbReference type="SUPFAM" id="SSF110849">
    <property type="entry name" value="ParB/Sulfiredoxin"/>
    <property type="match status" value="1"/>
</dbReference>
<reference evidence="4 6" key="2">
    <citation type="journal article" date="2017" name="J. Antimicrob. Chemother.">
        <title>Characterization of the population structure, drug resistance mechanisms and plasmids of the community-associated Enterobacter cloacae complex in China.</title>
        <authorList>
            <person name="Zhou K."/>
            <person name="Yu W."/>
            <person name="Cao X."/>
            <person name="Shen P."/>
            <person name="Lu H."/>
            <person name="Luo Q."/>
            <person name="Rossen J.W.A."/>
            <person name="Xiao Y."/>
        </authorList>
    </citation>
    <scope>NUCLEOTIDE SEQUENCE [LARGE SCALE GENOMIC DNA]</scope>
    <source>
        <strain evidence="4 6">ECC904</strain>
    </source>
</reference>
<name>A0A2J0PRY6_9ENTR</name>
<dbReference type="Gene3D" id="3.90.1530.30">
    <property type="match status" value="1"/>
</dbReference>
<dbReference type="Proteomes" id="UP000076205">
    <property type="component" value="Unassembled WGS sequence"/>
</dbReference>
<dbReference type="GO" id="GO:0005694">
    <property type="term" value="C:chromosome"/>
    <property type="evidence" value="ECO:0007669"/>
    <property type="project" value="TreeGrafter"/>
</dbReference>
<feature type="region of interest" description="Disordered" evidence="1">
    <location>
        <begin position="640"/>
        <end position="661"/>
    </location>
</feature>
<dbReference type="InterPro" id="IPR003115">
    <property type="entry name" value="ParB_N"/>
</dbReference>
<dbReference type="EMBL" id="NEEW01000023">
    <property type="protein sequence ID" value="PJD77712.1"/>
    <property type="molecule type" value="Genomic_DNA"/>
</dbReference>
<dbReference type="GeneID" id="63144899"/>
<dbReference type="GO" id="GO:0007059">
    <property type="term" value="P:chromosome segregation"/>
    <property type="evidence" value="ECO:0007669"/>
    <property type="project" value="TreeGrafter"/>
</dbReference>
<evidence type="ECO:0000313" key="5">
    <source>
        <dbReference type="Proteomes" id="UP000076205"/>
    </source>
</evidence>
<proteinExistence type="predicted"/>
<dbReference type="Pfam" id="PF02195">
    <property type="entry name" value="ParB_N"/>
    <property type="match status" value="1"/>
</dbReference>
<dbReference type="PANTHER" id="PTHR33375">
    <property type="entry name" value="CHROMOSOME-PARTITIONING PROTEIN PARB-RELATED"/>
    <property type="match status" value="1"/>
</dbReference>
<evidence type="ECO:0000313" key="4">
    <source>
        <dbReference type="EMBL" id="PJD77712.1"/>
    </source>
</evidence>
<reference evidence="3 5" key="1">
    <citation type="submission" date="2016-03" db="EMBL/GenBank/DDBJ databases">
        <authorList>
            <consortium name="Pathogen Informatics"/>
        </authorList>
    </citation>
    <scope>NUCLEOTIDE SEQUENCE [LARGE SCALE GENOMIC DNA]</scope>
    <source>
        <strain evidence="3">E1424</strain>
        <strain evidence="5">e1424</strain>
    </source>
</reference>
<dbReference type="OrthoDB" id="9813122at2"/>
<gene>
    <name evidence="3" type="primary">parB_2</name>
    <name evidence="4" type="ORF">B9Q30_25740</name>
    <name evidence="3" type="ORF">SAMEA2273352_04405</name>
</gene>
<dbReference type="CDD" id="cd16406">
    <property type="entry name" value="ParB_N_like"/>
    <property type="match status" value="1"/>
</dbReference>
<dbReference type="InterPro" id="IPR036086">
    <property type="entry name" value="ParB/Sulfiredoxin_sf"/>
</dbReference>
<comment type="caution">
    <text evidence="4">The sequence shown here is derived from an EMBL/GenBank/DDBJ whole genome shotgun (WGS) entry which is preliminary data.</text>
</comment>
<accession>A0A2J0PRY6</accession>
<evidence type="ECO:0000259" key="2">
    <source>
        <dbReference type="SMART" id="SM00470"/>
    </source>
</evidence>
<dbReference type="SUPFAM" id="SSF109709">
    <property type="entry name" value="KorB DNA-binding domain-like"/>
    <property type="match status" value="1"/>
</dbReference>
<dbReference type="InterPro" id="IPR050336">
    <property type="entry name" value="Chromosome_partition/occlusion"/>
</dbReference>
<feature type="domain" description="ParB-like N-terminal" evidence="2">
    <location>
        <begin position="35"/>
        <end position="131"/>
    </location>
</feature>
<dbReference type="Proteomes" id="UP000229974">
    <property type="component" value="Unassembled WGS sequence"/>
</dbReference>
<sequence length="661" mass="72285">MTVADVKSKAPKKTSKNKTAGNEALKTALDAAVIEYVPLTDLIKSPLNVRTMPYTTESVKRLANSIESLGLLHNLVVHALPEGKYGVAAGGRRLTALTLMSEMGRIKPDYQVPVKRVSDELAVEASYAENNELETMHPAEQITAFGTLAAQGKTPAQIGEVLGYGSRHVQRMLKLASLAPSLLALLAEGQLDVEQCQVLCLESDPERQVAVYESVKEEWGRTTVNALKNRITESEISVSHPRFAFIGREVYEAAGGIVREDLFSEQEGDGTVDSLLVERLVLEKLELIAQEIHQKEGWMWGTGRLAAINLYGPDGKDYRILPEPDAIYSEDDSRRIDELSDKFNALDPDSDEAEAISSEISLIEHAAELRGWTEDLKAKSGVVVSYMHGALRIQRGICRMSDLPDHDSNGEDSAQSPAVTHMHRPDAAEGISIPLLTKMSSERTLAVQAALMQQPEKAVALMVWRMCTCVFAGCVTTPHPFRINLTVSHSSLTENAPSGKEGAAFEALMTEKERLKTLLPAGWEKDFTTFFALNGEVLMSLLAFCAACSVDGVQTRDNGHTSRSPLDTVEAAIGFHLRDWWQPTKENYFGSLKHSQIVTSLKDAGLTGAAADAEKMKKGDAAVHAEFFMKQNRWVPAWLQSPQPDAKDSTDTDTDNAAIAA</sequence>
<dbReference type="SMART" id="SM00470">
    <property type="entry name" value="ParB"/>
    <property type="match status" value="1"/>
</dbReference>
<dbReference type="AlphaFoldDB" id="A0A2J0PRY6"/>
<dbReference type="InterPro" id="IPR041468">
    <property type="entry name" value="HTH_ParB/Spo0J"/>
</dbReference>
<evidence type="ECO:0000313" key="6">
    <source>
        <dbReference type="Proteomes" id="UP000229974"/>
    </source>
</evidence>
<protein>
    <submittedName>
        <fullName evidence="3">Nuclease</fullName>
    </submittedName>
</protein>
<dbReference type="RefSeq" id="WP_022650022.1">
    <property type="nucleotide sequence ID" value="NZ_BEED01000223.1"/>
</dbReference>
<dbReference type="EMBL" id="FJYW01000013">
    <property type="protein sequence ID" value="CZY22086.1"/>
    <property type="molecule type" value="Genomic_DNA"/>
</dbReference>
<organism evidence="4 6">
    <name type="scientific">Enterobacter hormaechei</name>
    <dbReference type="NCBI Taxonomy" id="158836"/>
    <lineage>
        <taxon>Bacteria</taxon>
        <taxon>Pseudomonadati</taxon>
        <taxon>Pseudomonadota</taxon>
        <taxon>Gammaproteobacteria</taxon>
        <taxon>Enterobacterales</taxon>
        <taxon>Enterobacteriaceae</taxon>
        <taxon>Enterobacter</taxon>
        <taxon>Enterobacter cloacae complex</taxon>
    </lineage>
</organism>
<feature type="region of interest" description="Disordered" evidence="1">
    <location>
        <begin position="404"/>
        <end position="424"/>
    </location>
</feature>
<evidence type="ECO:0000256" key="1">
    <source>
        <dbReference type="SAM" id="MobiDB-lite"/>
    </source>
</evidence>
<dbReference type="PANTHER" id="PTHR33375:SF7">
    <property type="entry name" value="CHROMOSOME 2-PARTITIONING PROTEIN PARB-RELATED"/>
    <property type="match status" value="1"/>
</dbReference>
<dbReference type="Gene3D" id="1.10.10.2830">
    <property type="match status" value="1"/>
</dbReference>